<dbReference type="SUPFAM" id="SSF46894">
    <property type="entry name" value="C-terminal effector domain of the bipartite response regulators"/>
    <property type="match status" value="1"/>
</dbReference>
<dbReference type="SUPFAM" id="SSF82171">
    <property type="entry name" value="DPP6 N-terminal domain-like"/>
    <property type="match status" value="1"/>
</dbReference>
<evidence type="ECO:0000313" key="6">
    <source>
        <dbReference type="Proteomes" id="UP000180253"/>
    </source>
</evidence>
<accession>A0A1S1N5Y0</accession>
<reference evidence="5 6" key="1">
    <citation type="submission" date="2016-10" db="EMBL/GenBank/DDBJ databases">
        <title>Pseudoalteromonas amylolytica sp. nov., isolated from the surface seawater.</title>
        <authorList>
            <person name="Wu Y.-H."/>
            <person name="Cheng H."/>
            <person name="Jin X.-B."/>
            <person name="Wang C.-S."/>
            <person name="Xu X.-W."/>
        </authorList>
    </citation>
    <scope>NUCLEOTIDE SEQUENCE [LARGE SCALE GENOMIC DNA]</scope>
    <source>
        <strain evidence="5 6">JCM 12483</strain>
    </source>
</reference>
<keyword evidence="3" id="KW-0812">Transmembrane</keyword>
<dbReference type="GO" id="GO:0003677">
    <property type="term" value="F:DNA binding"/>
    <property type="evidence" value="ECO:0007669"/>
    <property type="project" value="UniProtKB-UniRule"/>
</dbReference>
<name>A0A1S1N5Y0_9GAMM</name>
<dbReference type="STRING" id="327939.BIW53_17675"/>
<keyword evidence="3" id="KW-0472">Membrane</keyword>
<evidence type="ECO:0000259" key="4">
    <source>
        <dbReference type="PROSITE" id="PS51755"/>
    </source>
</evidence>
<dbReference type="InterPro" id="IPR016032">
    <property type="entry name" value="Sig_transdc_resp-reg_C-effctor"/>
</dbReference>
<dbReference type="InterPro" id="IPR011042">
    <property type="entry name" value="6-blade_b-propeller_TolB-like"/>
</dbReference>
<evidence type="ECO:0000256" key="1">
    <source>
        <dbReference type="ARBA" id="ARBA00023125"/>
    </source>
</evidence>
<feature type="transmembrane region" description="Helical" evidence="3">
    <location>
        <begin position="102"/>
        <end position="125"/>
    </location>
</feature>
<organism evidence="5 6">
    <name type="scientific">Pseudoalteromonas byunsanensis</name>
    <dbReference type="NCBI Taxonomy" id="327939"/>
    <lineage>
        <taxon>Bacteria</taxon>
        <taxon>Pseudomonadati</taxon>
        <taxon>Pseudomonadota</taxon>
        <taxon>Gammaproteobacteria</taxon>
        <taxon>Alteromonadales</taxon>
        <taxon>Pseudoalteromonadaceae</taxon>
        <taxon>Pseudoalteromonas</taxon>
    </lineage>
</organism>
<evidence type="ECO:0000313" key="5">
    <source>
        <dbReference type="EMBL" id="OHU94049.1"/>
    </source>
</evidence>
<dbReference type="Gene3D" id="2.120.10.30">
    <property type="entry name" value="TolB, C-terminal domain"/>
    <property type="match status" value="1"/>
</dbReference>
<gene>
    <name evidence="5" type="ORF">BIW53_17675</name>
</gene>
<protein>
    <recommendedName>
        <fullName evidence="4">OmpR/PhoB-type domain-containing protein</fullName>
    </recommendedName>
</protein>
<dbReference type="Gene3D" id="1.10.10.10">
    <property type="entry name" value="Winged helix-like DNA-binding domain superfamily/Winged helix DNA-binding domain"/>
    <property type="match status" value="1"/>
</dbReference>
<keyword evidence="6" id="KW-1185">Reference proteome</keyword>
<evidence type="ECO:0000256" key="2">
    <source>
        <dbReference type="PROSITE-ProRule" id="PRU01091"/>
    </source>
</evidence>
<dbReference type="EMBL" id="MNAN01000035">
    <property type="protein sequence ID" value="OHU94049.1"/>
    <property type="molecule type" value="Genomic_DNA"/>
</dbReference>
<feature type="DNA-binding region" description="OmpR/PhoB-type" evidence="2">
    <location>
        <begin position="1"/>
        <end position="95"/>
    </location>
</feature>
<keyword evidence="1 2" id="KW-0238">DNA-binding</keyword>
<dbReference type="GO" id="GO:0000160">
    <property type="term" value="P:phosphorelay signal transduction system"/>
    <property type="evidence" value="ECO:0007669"/>
    <property type="project" value="InterPro"/>
</dbReference>
<dbReference type="GO" id="GO:0006355">
    <property type="term" value="P:regulation of DNA-templated transcription"/>
    <property type="evidence" value="ECO:0007669"/>
    <property type="project" value="InterPro"/>
</dbReference>
<dbReference type="PROSITE" id="PS51755">
    <property type="entry name" value="OMPR_PHOB"/>
    <property type="match status" value="1"/>
</dbReference>
<dbReference type="RefSeq" id="WP_070993341.1">
    <property type="nucleotide sequence ID" value="NZ_CBCSHD010000011.1"/>
</dbReference>
<evidence type="ECO:0000256" key="3">
    <source>
        <dbReference type="SAM" id="Phobius"/>
    </source>
</evidence>
<dbReference type="CDD" id="cd00383">
    <property type="entry name" value="trans_reg_C"/>
    <property type="match status" value="1"/>
</dbReference>
<comment type="caution">
    <text evidence="5">The sequence shown here is derived from an EMBL/GenBank/DDBJ whole genome shotgun (WGS) entry which is preliminary data.</text>
</comment>
<proteinExistence type="predicted"/>
<dbReference type="Pfam" id="PF00486">
    <property type="entry name" value="Trans_reg_C"/>
    <property type="match status" value="1"/>
</dbReference>
<sequence>MIVINGKRLDPVTGELTYKDKVIQLEPKVLAVLLALYEAKGQLVSQQTLLDSIWHNTVVAPNALQRCITQLRKHLDDDDKTLIQTFPKKGYRLCHKPRYSKLLSSSTFMLVSACFLVLLFALWLLQKLITDPSVFPTTKQIRQVIPITYSKASEHSGTYGHDHYAYITDIAPQQQVLTVLNSTTQQSQVLLNATHFFSAPAFAPQSKRLLISQQRKPLQPQPHKCSQLVLINLTTTKQQDVGNCAQPFIEKILWLSEDRVVLLASNQLSMLSLASPEQAQSLQLPNDVKRLVDIQLHDANTVQLSGVNPTGEAKLWLVRIEGNTLNTLNTQPLPSPTSRTSIVKLNNNQQIHAYNNQLFFYQDNKLTGQTLIHSPSKIELNDVIDTNTLLATQAYQDQDITERRFDDTGKFQDHFISESEFIEGDAQYQPNAQSIAFLSSRSGSSQLWITATQPRQLTFAQPVSNFIWQQNGQAVWFLSDAKLYRLAMDGQLTMISIPVTLKLLFQHVEYSSTNSYLLASQDNNNHLLKIDLNTLTVTTLLNEPVNWAQEAQQNVVFFATQTGYLQRLEGHSITQESAFEDQKLQWRFYYRDSRLVVPLKDQTIWAFDPTEHSKQFLSKYDERVHLVSDIKLTPLSLLATTASEHHANLVKIIID</sequence>
<dbReference type="SMART" id="SM00862">
    <property type="entry name" value="Trans_reg_C"/>
    <property type="match status" value="1"/>
</dbReference>
<dbReference type="AlphaFoldDB" id="A0A1S1N5Y0"/>
<dbReference type="OrthoDB" id="5693682at2"/>
<feature type="domain" description="OmpR/PhoB-type" evidence="4">
    <location>
        <begin position="1"/>
        <end position="95"/>
    </location>
</feature>
<dbReference type="InterPro" id="IPR001867">
    <property type="entry name" value="OmpR/PhoB-type_DNA-bd"/>
</dbReference>
<dbReference type="InterPro" id="IPR036388">
    <property type="entry name" value="WH-like_DNA-bd_sf"/>
</dbReference>
<dbReference type="Proteomes" id="UP000180253">
    <property type="component" value="Unassembled WGS sequence"/>
</dbReference>
<keyword evidence="3" id="KW-1133">Transmembrane helix</keyword>